<feature type="compositionally biased region" description="Basic and acidic residues" evidence="1">
    <location>
        <begin position="898"/>
        <end position="912"/>
    </location>
</feature>
<feature type="compositionally biased region" description="Basic residues" evidence="1">
    <location>
        <begin position="913"/>
        <end position="929"/>
    </location>
</feature>
<keyword evidence="3" id="KW-1185">Reference proteome</keyword>
<feature type="region of interest" description="Disordered" evidence="1">
    <location>
        <begin position="657"/>
        <end position="680"/>
    </location>
</feature>
<feature type="region of interest" description="Disordered" evidence="1">
    <location>
        <begin position="829"/>
        <end position="851"/>
    </location>
</feature>
<dbReference type="AlphaFoldDB" id="A0AAV2H4A3"/>
<protein>
    <submittedName>
        <fullName evidence="2">Uncharacterized protein</fullName>
    </submittedName>
</protein>
<gene>
    <name evidence="2" type="ORF">GSLYS_00002672001</name>
</gene>
<dbReference type="EMBL" id="CAXITT010000034">
    <property type="protein sequence ID" value="CAL1528502.1"/>
    <property type="molecule type" value="Genomic_DNA"/>
</dbReference>
<feature type="compositionally biased region" description="Basic and acidic residues" evidence="1">
    <location>
        <begin position="357"/>
        <end position="366"/>
    </location>
</feature>
<evidence type="ECO:0000313" key="2">
    <source>
        <dbReference type="EMBL" id="CAL1528502.1"/>
    </source>
</evidence>
<name>A0AAV2H4A3_LYMST</name>
<comment type="caution">
    <text evidence="2">The sequence shown here is derived from an EMBL/GenBank/DDBJ whole genome shotgun (WGS) entry which is preliminary data.</text>
</comment>
<evidence type="ECO:0000313" key="3">
    <source>
        <dbReference type="Proteomes" id="UP001497497"/>
    </source>
</evidence>
<evidence type="ECO:0000256" key="1">
    <source>
        <dbReference type="SAM" id="MobiDB-lite"/>
    </source>
</evidence>
<dbReference type="Proteomes" id="UP001497497">
    <property type="component" value="Unassembled WGS sequence"/>
</dbReference>
<feature type="region of interest" description="Disordered" evidence="1">
    <location>
        <begin position="341"/>
        <end position="398"/>
    </location>
</feature>
<feature type="region of interest" description="Disordered" evidence="1">
    <location>
        <begin position="207"/>
        <end position="249"/>
    </location>
</feature>
<proteinExistence type="predicted"/>
<feature type="region of interest" description="Disordered" evidence="1">
    <location>
        <begin position="707"/>
        <end position="746"/>
    </location>
</feature>
<organism evidence="2 3">
    <name type="scientific">Lymnaea stagnalis</name>
    <name type="common">Great pond snail</name>
    <name type="synonym">Helix stagnalis</name>
    <dbReference type="NCBI Taxonomy" id="6523"/>
    <lineage>
        <taxon>Eukaryota</taxon>
        <taxon>Metazoa</taxon>
        <taxon>Spiralia</taxon>
        <taxon>Lophotrochozoa</taxon>
        <taxon>Mollusca</taxon>
        <taxon>Gastropoda</taxon>
        <taxon>Heterobranchia</taxon>
        <taxon>Euthyneura</taxon>
        <taxon>Panpulmonata</taxon>
        <taxon>Hygrophila</taxon>
        <taxon>Lymnaeoidea</taxon>
        <taxon>Lymnaeidae</taxon>
        <taxon>Lymnaea</taxon>
    </lineage>
</organism>
<feature type="compositionally biased region" description="Basic and acidic residues" evidence="1">
    <location>
        <begin position="207"/>
        <end position="221"/>
    </location>
</feature>
<feature type="compositionally biased region" description="Basic and acidic residues" evidence="1">
    <location>
        <begin position="379"/>
        <end position="394"/>
    </location>
</feature>
<feature type="region of interest" description="Disordered" evidence="1">
    <location>
        <begin position="898"/>
        <end position="935"/>
    </location>
</feature>
<accession>A0AAV2H4A3</accession>
<feature type="region of interest" description="Disordered" evidence="1">
    <location>
        <begin position="305"/>
        <end position="329"/>
    </location>
</feature>
<sequence length="1036" mass="116860">MGHIEKQGDIQISSPMGHIETQGDIQISSPAGHIETHGDIVISAPLDHKEKQTEEKNISVANCLKETLEVIPRSAPMTNENTEMQVEATYVINDVTYNVRCPSDSGLNENTTDTDNDTNSEANVFSVDYAREAESERLGAANVFKLSSSLSGPNMQQRFFNADETQRLVQNAANRIPDKEALSKDSFASSFNQDLVLKNNIDLAESKNTETDVGENEHTSECDISSCQDPLSGEEQGEPGLQNSSINEVDSYRPALRKKSGHFVQEEEKQCTAEDRDAIEKTHKNNRLSPKEKTVSVELTVTDKDMDSSRESQGLATHRDSVHEDGKEKISNSIETLISESLLNSRDEDSTEGSDSIGHELCHGEKTSGTVATCGGVDGTREEDLSKQRDEDNQLARGHLKGRIETERHYAWKVMSPITYKEINIGCIGNVPSDTEDHQNIMVLGVSTDSHDSSQDLSHSLSQVKTEVTEASILSAQEEIHIPRTACKWDDSSTPKDVIEHSEVEASVLTMRQHVSDMDRLGEAISHFPASPQCRQIASDMGDGRNVEKDDEVGAHTEQVYMEELEMSDRLNMYRDTVREVKSELSPARYISDKDEDTIPLVKESKDGRRRVKKGAMAKQSQNLTDICSDSTVLTKVSDRPQVQKTRSADEFALLKSEDGGEEEGPDECYNLRTTKSTPVPQSGIRRIKLIDVKEFPKDMPCIYRPYETNDPKPPAPSASETNLSRPNKPITFRHRPSEARRPKKTSLWKRLKSILKAPRLVHRDGKFRFVRKYKKTPNSEMSAPSAYMSSTASDSLLDQCQDVSKTKQRGSKVKIDERFNFRPVTAENGSEWQMESPTKPLHRKKSSKRNEWRQFRRLRVLRHSAETMGPILPPMRTQNVSNKNYVRLLSENYQRAQESKYRHGCEEEARTKRSKKRRSKSRSSKRVRSPLLEHPKDDLAAKRCEMVNSATPEVFEVFCHEDEDACTVKEEPTVRMLLPVIKPSASSTSDPDSTHVADNPATKCHPCAHMHQMSHLHQDMYKKQSTFWRWRCVVM</sequence>
<reference evidence="2 3" key="1">
    <citation type="submission" date="2024-04" db="EMBL/GenBank/DDBJ databases">
        <authorList>
            <consortium name="Genoscope - CEA"/>
            <person name="William W."/>
        </authorList>
    </citation>
    <scope>NUCLEOTIDE SEQUENCE [LARGE SCALE GENOMIC DNA]</scope>
</reference>
<feature type="compositionally biased region" description="Basic and acidic residues" evidence="1">
    <location>
        <begin position="317"/>
        <end position="329"/>
    </location>
</feature>